<comment type="caution">
    <text evidence="1">The sequence shown here is derived from an EMBL/GenBank/DDBJ whole genome shotgun (WGS) entry which is preliminary data.</text>
</comment>
<reference evidence="1 2" key="1">
    <citation type="journal article" date="2016" name="Nat. Commun.">
        <title>Thousands of microbial genomes shed light on interconnected biogeochemical processes in an aquifer system.</title>
        <authorList>
            <person name="Anantharaman K."/>
            <person name="Brown C.T."/>
            <person name="Hug L.A."/>
            <person name="Sharon I."/>
            <person name="Castelle C.J."/>
            <person name="Probst A.J."/>
            <person name="Thomas B.C."/>
            <person name="Singh A."/>
            <person name="Wilkins M.J."/>
            <person name="Karaoz U."/>
            <person name="Brodie E.L."/>
            <person name="Williams K.H."/>
            <person name="Hubbard S.S."/>
            <person name="Banfield J.F."/>
        </authorList>
    </citation>
    <scope>NUCLEOTIDE SEQUENCE [LARGE SCALE GENOMIC DNA]</scope>
</reference>
<accession>A0A1F7RPR9</accession>
<gene>
    <name evidence="1" type="ORF">A2161_19330</name>
</gene>
<proteinExistence type="predicted"/>
<evidence type="ECO:0000313" key="2">
    <source>
        <dbReference type="Proteomes" id="UP000179266"/>
    </source>
</evidence>
<dbReference type="SUPFAM" id="SSF56059">
    <property type="entry name" value="Glutathione synthetase ATP-binding domain-like"/>
    <property type="match status" value="1"/>
</dbReference>
<sequence>MSKQLEKFNKDFIEIVKKLDNPPGRIKDEVTGMFERMRERRCLAGDKVLPTFIKPHFVTTSQIKKYRKIVEIILNCQENLINLYFSDPAHRALYELLPPEIPLVETETGLKRNIFFSRLDAIEVDDSVKFLEFNCDSPGGAYYADIQMEELYKISVLQEFSKKYKIVPQKYRPVVLETLLSAWKDFGGKTKPCIAVVGNPKVTNVNEFILFSEYFHDKGYPSFFTDPWSLEYDGKSLTKDGKKIDLIYRRGVLSDYSQHEKEAKPVVDAYKDGNVCFANPLRAKLGDNKNLLSVLTDPKMSFLFSKKEQEILRNHLPWTRMVRDMKTDYEGNEINLLEYIRKNRDKFIIKPNSAFGGKGVVIGYEVDQSAWDATIQEATTVQKVVQEYVPIPKDVYPIFKPDLIFEEKKYNTNFFSFHGKFGGGFVRTSDSSVINISAGGALVTFMLIDDGK</sequence>
<protein>
    <recommendedName>
        <fullName evidence="3">Glutathionylspermidine synthase pre-ATP-grasp-like domain-containing protein</fullName>
    </recommendedName>
</protein>
<dbReference type="EMBL" id="MGDD01000265">
    <property type="protein sequence ID" value="OGL43549.1"/>
    <property type="molecule type" value="Genomic_DNA"/>
</dbReference>
<organism evidence="1 2">
    <name type="scientific">Candidatus Schekmanbacteria bacterium RBG_13_48_7</name>
    <dbReference type="NCBI Taxonomy" id="1817878"/>
    <lineage>
        <taxon>Bacteria</taxon>
        <taxon>Candidatus Schekmaniibacteriota</taxon>
    </lineage>
</organism>
<dbReference type="AlphaFoldDB" id="A0A1F7RPR9"/>
<name>A0A1F7RPR9_9BACT</name>
<evidence type="ECO:0000313" key="1">
    <source>
        <dbReference type="EMBL" id="OGL43549.1"/>
    </source>
</evidence>
<evidence type="ECO:0008006" key="3">
    <source>
        <dbReference type="Google" id="ProtNLM"/>
    </source>
</evidence>
<dbReference type="Proteomes" id="UP000179266">
    <property type="component" value="Unassembled WGS sequence"/>
</dbReference>